<dbReference type="Pfam" id="PF01850">
    <property type="entry name" value="PIN"/>
    <property type="match status" value="1"/>
</dbReference>
<gene>
    <name evidence="8" type="primary">vapC</name>
    <name evidence="10" type="ORF">GTP45_09130</name>
</gene>
<dbReference type="GO" id="GO:0004540">
    <property type="term" value="F:RNA nuclease activity"/>
    <property type="evidence" value="ECO:0007669"/>
    <property type="project" value="InterPro"/>
</dbReference>
<dbReference type="SUPFAM" id="SSF88723">
    <property type="entry name" value="PIN domain-like"/>
    <property type="match status" value="1"/>
</dbReference>
<dbReference type="CDD" id="cd18731">
    <property type="entry name" value="PIN_NgFitB-like"/>
    <property type="match status" value="1"/>
</dbReference>
<comment type="similarity">
    <text evidence="7 8">Belongs to the PINc/VapC protein family.</text>
</comment>
<dbReference type="GO" id="GO:0000287">
    <property type="term" value="F:magnesium ion binding"/>
    <property type="evidence" value="ECO:0007669"/>
    <property type="project" value="UniProtKB-UniRule"/>
</dbReference>
<comment type="function">
    <text evidence="8">Toxic component of a toxin-antitoxin (TA) system. An RNase.</text>
</comment>
<keyword evidence="5 8" id="KW-0378">Hydrolase</keyword>
<evidence type="ECO:0000313" key="11">
    <source>
        <dbReference type="Proteomes" id="UP000450012"/>
    </source>
</evidence>
<evidence type="ECO:0000256" key="7">
    <source>
        <dbReference type="ARBA" id="ARBA00038093"/>
    </source>
</evidence>
<proteinExistence type="inferred from homology"/>
<dbReference type="AlphaFoldDB" id="A0A7X4GQV5"/>
<comment type="caution">
    <text evidence="10">The sequence shown here is derived from an EMBL/GenBank/DDBJ whole genome shotgun (WGS) entry which is preliminary data.</text>
</comment>
<dbReference type="InterPro" id="IPR022907">
    <property type="entry name" value="VapC_family"/>
</dbReference>
<dbReference type="GO" id="GO:0016787">
    <property type="term" value="F:hydrolase activity"/>
    <property type="evidence" value="ECO:0007669"/>
    <property type="project" value="UniProtKB-KW"/>
</dbReference>
<feature type="binding site" evidence="8">
    <location>
        <position position="102"/>
    </location>
    <ligand>
        <name>Mg(2+)</name>
        <dbReference type="ChEBI" id="CHEBI:18420"/>
    </ligand>
</feature>
<keyword evidence="3 8" id="KW-0540">Nuclease</keyword>
<reference evidence="10 11" key="1">
    <citation type="submission" date="2019-12" db="EMBL/GenBank/DDBJ databases">
        <title>Novel species isolated from a subtropical stream in China.</title>
        <authorList>
            <person name="Lu H."/>
        </authorList>
    </citation>
    <scope>NUCLEOTIDE SEQUENCE [LARGE SCALE GENOMIC DNA]</scope>
    <source>
        <strain evidence="10 11">FT55W</strain>
    </source>
</reference>
<dbReference type="PANTHER" id="PTHR33653">
    <property type="entry name" value="RIBONUCLEASE VAPC2"/>
    <property type="match status" value="1"/>
</dbReference>
<dbReference type="InterPro" id="IPR002716">
    <property type="entry name" value="PIN_dom"/>
</dbReference>
<sequence length="137" mass="15166">MMIMDTNVLSELMRSTPDDNVLEYIETITDIAITAITVGEIQHGITRLPDGRRKSSLQAAFQAMLNEELSGRVLPYDQAAAVCYGELVTKREKIGQPISMADGQIAAICLSHQARLATRNIKDFNHIGLNLVNPWLI</sequence>
<evidence type="ECO:0000256" key="5">
    <source>
        <dbReference type="ARBA" id="ARBA00022801"/>
    </source>
</evidence>
<keyword evidence="8" id="KW-0800">Toxin</keyword>
<dbReference type="EC" id="3.1.-.-" evidence="8"/>
<dbReference type="HAMAP" id="MF_00265">
    <property type="entry name" value="VapC_Nob1"/>
    <property type="match status" value="1"/>
</dbReference>
<evidence type="ECO:0000256" key="6">
    <source>
        <dbReference type="ARBA" id="ARBA00022842"/>
    </source>
</evidence>
<protein>
    <recommendedName>
        <fullName evidence="8">Ribonuclease VapC</fullName>
        <shortName evidence="8">RNase VapC</shortName>
        <ecNumber evidence="8">3.1.-.-</ecNumber>
    </recommendedName>
    <alternativeName>
        <fullName evidence="8">Toxin VapC</fullName>
    </alternativeName>
</protein>
<dbReference type="Gene3D" id="3.40.50.1010">
    <property type="entry name" value="5'-nuclease"/>
    <property type="match status" value="1"/>
</dbReference>
<keyword evidence="2 8" id="KW-1277">Toxin-antitoxin system</keyword>
<feature type="binding site" evidence="8">
    <location>
        <position position="5"/>
    </location>
    <ligand>
        <name>Mg(2+)</name>
        <dbReference type="ChEBI" id="CHEBI:18420"/>
    </ligand>
</feature>
<evidence type="ECO:0000259" key="9">
    <source>
        <dbReference type="Pfam" id="PF01850"/>
    </source>
</evidence>
<keyword evidence="4 8" id="KW-0479">Metal-binding</keyword>
<evidence type="ECO:0000256" key="2">
    <source>
        <dbReference type="ARBA" id="ARBA00022649"/>
    </source>
</evidence>
<dbReference type="InterPro" id="IPR029060">
    <property type="entry name" value="PIN-like_dom_sf"/>
</dbReference>
<comment type="cofactor">
    <cofactor evidence="1 8">
        <name>Mg(2+)</name>
        <dbReference type="ChEBI" id="CHEBI:18420"/>
    </cofactor>
</comment>
<dbReference type="PANTHER" id="PTHR33653:SF1">
    <property type="entry name" value="RIBONUCLEASE VAPC2"/>
    <property type="match status" value="1"/>
</dbReference>
<dbReference type="InterPro" id="IPR050556">
    <property type="entry name" value="Type_II_TA_system_RNase"/>
</dbReference>
<dbReference type="GO" id="GO:0090729">
    <property type="term" value="F:toxin activity"/>
    <property type="evidence" value="ECO:0007669"/>
    <property type="project" value="UniProtKB-KW"/>
</dbReference>
<evidence type="ECO:0000256" key="8">
    <source>
        <dbReference type="HAMAP-Rule" id="MF_00265"/>
    </source>
</evidence>
<name>A0A7X4GQV5_9BURK</name>
<keyword evidence="11" id="KW-1185">Reference proteome</keyword>
<keyword evidence="6 8" id="KW-0460">Magnesium</keyword>
<evidence type="ECO:0000256" key="3">
    <source>
        <dbReference type="ARBA" id="ARBA00022722"/>
    </source>
</evidence>
<evidence type="ECO:0000256" key="1">
    <source>
        <dbReference type="ARBA" id="ARBA00001946"/>
    </source>
</evidence>
<accession>A0A7X4GQV5</accession>
<dbReference type="Proteomes" id="UP000450012">
    <property type="component" value="Unassembled WGS sequence"/>
</dbReference>
<dbReference type="EMBL" id="WWCK01000003">
    <property type="protein sequence ID" value="MYM66989.1"/>
    <property type="molecule type" value="Genomic_DNA"/>
</dbReference>
<evidence type="ECO:0000256" key="4">
    <source>
        <dbReference type="ARBA" id="ARBA00022723"/>
    </source>
</evidence>
<feature type="domain" description="PIN" evidence="9">
    <location>
        <begin position="2"/>
        <end position="126"/>
    </location>
</feature>
<organism evidence="10 11">
    <name type="scientific">Duganella rivi</name>
    <dbReference type="NCBI Taxonomy" id="2666083"/>
    <lineage>
        <taxon>Bacteria</taxon>
        <taxon>Pseudomonadati</taxon>
        <taxon>Pseudomonadota</taxon>
        <taxon>Betaproteobacteria</taxon>
        <taxon>Burkholderiales</taxon>
        <taxon>Oxalobacteraceae</taxon>
        <taxon>Telluria group</taxon>
        <taxon>Duganella</taxon>
    </lineage>
</organism>
<evidence type="ECO:0000313" key="10">
    <source>
        <dbReference type="EMBL" id="MYM66989.1"/>
    </source>
</evidence>